<keyword evidence="4" id="KW-0418">Kinase</keyword>
<dbReference type="InterPro" id="IPR056162">
    <property type="entry name" value="WD40_MABP1-WDR62_2nd"/>
</dbReference>
<dbReference type="InterPro" id="IPR052779">
    <property type="entry name" value="WDR62"/>
</dbReference>
<dbReference type="Gene3D" id="2.130.10.10">
    <property type="entry name" value="YVTN repeat-like/Quinoprotein amine dehydrogenase"/>
    <property type="match status" value="4"/>
</dbReference>
<feature type="compositionally biased region" description="Basic and acidic residues" evidence="2">
    <location>
        <begin position="893"/>
        <end position="905"/>
    </location>
</feature>
<keyword evidence="5" id="KW-1185">Reference proteome</keyword>
<feature type="compositionally biased region" description="Basic and acidic residues" evidence="2">
    <location>
        <begin position="1339"/>
        <end position="1350"/>
    </location>
</feature>
<dbReference type="Proteomes" id="UP000696485">
    <property type="component" value="Unassembled WGS sequence"/>
</dbReference>
<evidence type="ECO:0000256" key="1">
    <source>
        <dbReference type="PROSITE-ProRule" id="PRU00221"/>
    </source>
</evidence>
<evidence type="ECO:0000313" key="5">
    <source>
        <dbReference type="Proteomes" id="UP000696485"/>
    </source>
</evidence>
<evidence type="ECO:0000259" key="3">
    <source>
        <dbReference type="Pfam" id="PF24782"/>
    </source>
</evidence>
<feature type="region of interest" description="Disordered" evidence="2">
    <location>
        <begin position="871"/>
        <end position="905"/>
    </location>
</feature>
<proteinExistence type="predicted"/>
<feature type="compositionally biased region" description="Basic and acidic residues" evidence="2">
    <location>
        <begin position="1315"/>
        <end position="1332"/>
    </location>
</feature>
<dbReference type="GO" id="GO:0016301">
    <property type="term" value="F:kinase activity"/>
    <property type="evidence" value="ECO:0007669"/>
    <property type="project" value="UniProtKB-KW"/>
</dbReference>
<feature type="compositionally biased region" description="Acidic residues" evidence="2">
    <location>
        <begin position="1076"/>
        <end position="1088"/>
    </location>
</feature>
<evidence type="ECO:0000256" key="2">
    <source>
        <dbReference type="SAM" id="MobiDB-lite"/>
    </source>
</evidence>
<feature type="domain" description="MABP1/WDR62 second WD40" evidence="3">
    <location>
        <begin position="470"/>
        <end position="813"/>
    </location>
</feature>
<sequence>MLLRLERVLGLTSNKPMVLSVNPAYGLAAYAAGCVVVLYNYRVDKQIGLLCSSTIKRDTSSSDPQQQQGSSGLPSGLSGTFGSTGIISAQAAALTPGNSYRGGGGGGGAGASSLGASPRAAASTQWLNNGLASVNPLAGLMPMAMTDPSSSSGMSSFGSSNSNSNKNIKPKAISCLAFSSDGQFLAIGEMGHQPRILIWEVSTQTLVGELQGHKFGIQAVQFSPNSKHIVSLGFQHDGYIHVWNWRNNLQIASNKVTSKANAIAFSSDGSYFVTAGLRHIKFWYLNAAPTTRSGVPNVRVLDGRSGILGELRDSNYVDAACSQDGRFTYAVTSQGILCLFAENRVMEKWIDLHVRGAYSLNLAESCIVCACADGIIRIFECETLQYISTLPKLSPVGSFAGSTHMAETDEANDKAIFADVLATQYDPMTGHLTCIYSDRSFVIWDISDPNNATLYRSQLFHSDCVWGVEASQIPQDTFVTYSADGSIKFWNLDENVSLLSPSPDPESMSREYGPVLPSKEISRVLYVDETSKTWIQKPDIQEPGFNVVPTECGIRTIKISADGLFIASGDKGGNLRVHDLRSFAQMTYQEAHDTEIMAIDFTNPQDKDSPLLVATAGRDRLLHVFDVHNNYALLQTLDDHSSSITTIKFTADGSRMMSCGADKSIIFRNRHKSSDGITYQPYHQAPGRATFYDMDLHSQSQTMSAVSGDRRFTVFTLETGKPIKTFKAETKGDDLAAGMAEICSMTHISLDPTGTIAAASGSDKSVRLYDLIQGTCLAHMICHSELVTGVKFTNSYDRIISTSADGCILVWKLSPEIVRKIQIRIQENVTLPSRLQAKTVESAPPSTPGLTLVSPMVKPVKLKRSTDRLGAYSSEYSGTSRRNSTTSIVSEDLDPRSEDNSDDWSDRTISRVDARIEDLSKLNFMPVSTAKSPIHLPASVTSASRPRAHSSYAKTPINRSRQNSFTQPTTTTPKHPGSSKLGSQPDLPPWNRNIIKEKLTPSSRSNRPPSPRQAVTKTLVKEPPARPRARSMSVSNESPSSRSNGAKLEVPSTKPPPLPRSLPKKPAGQSRHGHDDEDEDDELSDDTESVFNDGLGIPPPASALQNRTNNKTKASKGSSNQVLSFPSSKLAEGDGNAMMTRSMSVDNLAGARLASRQEPPSSSSTAAFQMDSSRARSETDDEDDDETVAEDASDERDGDDEINMEVDESMSDTGSDVERPSPLQIPGPGSQQPSPAGDGKFDEGEFMLRSPKSSTITSPGKVSSGPSRVTSIRDLAGMGGSIGRRSLSAKFLTAHAATIMQSLISKEGQDAQEGEMEKSEFAPIDEPEKEKENEDEPVLESRPDAIETGDKPTQQIVEGSSGLDHDERPTSVDSKLSSKDSGSGLSLEEQLNPMSLNKAAMRRKQMSLGSGSKVLIQLGRGTDLESTVMDRTRINSNSNDLVSPISPTSDLSHRTFTGLTSAAQIVQETLNELPTTVSVAQETTEVPERVIKGILASPVAVKSSVNSPQYRRSMHLSSISDGFAPPSTHAWEGTNGSGSGPGASRPPSGVYTRKVAKRLSVASSVNGDGAERDRRGSTAGIARSHESLQEAFDRISFLIAHKSNMAQMEGKSVEDMKRAQQWMKETREGLLNLVGEAQGHLWALDKLVQEKEKEKHM</sequence>
<keyword evidence="1" id="KW-0853">WD repeat</keyword>
<organism evidence="4 5">
    <name type="scientific">Podila minutissima</name>
    <dbReference type="NCBI Taxonomy" id="64525"/>
    <lineage>
        <taxon>Eukaryota</taxon>
        <taxon>Fungi</taxon>
        <taxon>Fungi incertae sedis</taxon>
        <taxon>Mucoromycota</taxon>
        <taxon>Mortierellomycotina</taxon>
        <taxon>Mortierellomycetes</taxon>
        <taxon>Mortierellales</taxon>
        <taxon>Mortierellaceae</taxon>
        <taxon>Podila</taxon>
    </lineage>
</organism>
<dbReference type="Pfam" id="PF00400">
    <property type="entry name" value="WD40"/>
    <property type="match status" value="2"/>
</dbReference>
<feature type="region of interest" description="Disordered" evidence="2">
    <location>
        <begin position="1563"/>
        <end position="1585"/>
    </location>
</feature>
<reference evidence="4" key="1">
    <citation type="journal article" date="2020" name="Fungal Divers.">
        <title>Resolving the Mortierellaceae phylogeny through synthesis of multi-gene phylogenetics and phylogenomics.</title>
        <authorList>
            <person name="Vandepol N."/>
            <person name="Liber J."/>
            <person name="Desiro A."/>
            <person name="Na H."/>
            <person name="Kennedy M."/>
            <person name="Barry K."/>
            <person name="Grigoriev I.V."/>
            <person name="Miller A.N."/>
            <person name="O'Donnell K."/>
            <person name="Stajich J.E."/>
            <person name="Bonito G."/>
        </authorList>
    </citation>
    <scope>NUCLEOTIDE SEQUENCE</scope>
    <source>
        <strain evidence="4">NVP1</strain>
    </source>
</reference>
<feature type="compositionally biased region" description="Polar residues" evidence="2">
    <location>
        <begin position="1158"/>
        <end position="1167"/>
    </location>
</feature>
<feature type="compositionally biased region" description="Polar residues" evidence="2">
    <location>
        <begin position="957"/>
        <end position="973"/>
    </location>
</feature>
<feature type="compositionally biased region" description="Low complexity" evidence="2">
    <location>
        <begin position="1031"/>
        <end position="1043"/>
    </location>
</feature>
<feature type="region of interest" description="Disordered" evidence="2">
    <location>
        <begin position="56"/>
        <end position="75"/>
    </location>
</feature>
<accession>A0A9P5SEB1</accession>
<feature type="compositionally biased region" description="Low complexity" evidence="2">
    <location>
        <begin position="1220"/>
        <end position="1237"/>
    </location>
</feature>
<feature type="region of interest" description="Disordered" evidence="2">
    <location>
        <begin position="936"/>
        <end position="1272"/>
    </location>
</feature>
<feature type="region of interest" description="Disordered" evidence="2">
    <location>
        <begin position="1525"/>
        <end position="1550"/>
    </location>
</feature>
<dbReference type="SMART" id="SM00320">
    <property type="entry name" value="WD40"/>
    <property type="match status" value="12"/>
</dbReference>
<dbReference type="InterPro" id="IPR001680">
    <property type="entry name" value="WD40_rpt"/>
</dbReference>
<feature type="repeat" description="WD" evidence="1">
    <location>
        <begin position="780"/>
        <end position="814"/>
    </location>
</feature>
<dbReference type="PROSITE" id="PS50082">
    <property type="entry name" value="WD_REPEATS_2"/>
    <property type="match status" value="2"/>
</dbReference>
<dbReference type="PANTHER" id="PTHR45589">
    <property type="entry name" value="WD REPEAT DOMAIN 62, ISOFORM G"/>
    <property type="match status" value="1"/>
</dbReference>
<feature type="region of interest" description="Disordered" evidence="2">
    <location>
        <begin position="1304"/>
        <end position="1392"/>
    </location>
</feature>
<comment type="caution">
    <text evidence="4">The sequence shown here is derived from an EMBL/GenBank/DDBJ whole genome shotgun (WGS) entry which is preliminary data.</text>
</comment>
<feature type="compositionally biased region" description="Polar residues" evidence="2">
    <location>
        <begin position="1103"/>
        <end position="1127"/>
    </location>
</feature>
<feature type="compositionally biased region" description="Polar residues" evidence="2">
    <location>
        <begin position="874"/>
        <end position="889"/>
    </location>
</feature>
<name>A0A9P5SEB1_9FUNG</name>
<gene>
    <name evidence="4" type="primary">WDR62</name>
    <name evidence="4" type="ORF">BG006_010004</name>
</gene>
<protein>
    <submittedName>
        <fullName evidence="4">Mitogen-activated protein kinase binding protein 1</fullName>
    </submittedName>
</protein>
<feature type="repeat" description="WD" evidence="1">
    <location>
        <begin position="637"/>
        <end position="665"/>
    </location>
</feature>
<dbReference type="EMBL" id="JAAAUY010000761">
    <property type="protein sequence ID" value="KAF9326598.1"/>
    <property type="molecule type" value="Genomic_DNA"/>
</dbReference>
<dbReference type="Pfam" id="PF24782">
    <property type="entry name" value="WD40_MABP1-WDR62_2nd"/>
    <property type="match status" value="1"/>
</dbReference>
<feature type="compositionally biased region" description="Acidic residues" evidence="2">
    <location>
        <begin position="1179"/>
        <end position="1210"/>
    </location>
</feature>
<keyword evidence="4" id="KW-0808">Transferase</keyword>
<feature type="compositionally biased region" description="Polar residues" evidence="2">
    <location>
        <begin position="1251"/>
        <end position="1270"/>
    </location>
</feature>
<evidence type="ECO:0000313" key="4">
    <source>
        <dbReference type="EMBL" id="KAF9326598.1"/>
    </source>
</evidence>
<dbReference type="InterPro" id="IPR036322">
    <property type="entry name" value="WD40_repeat_dom_sf"/>
</dbReference>
<dbReference type="PANTHER" id="PTHR45589:SF1">
    <property type="entry name" value="WD REPEAT DOMAIN 62, ISOFORM G"/>
    <property type="match status" value="1"/>
</dbReference>
<dbReference type="SUPFAM" id="SSF50978">
    <property type="entry name" value="WD40 repeat-like"/>
    <property type="match status" value="2"/>
</dbReference>
<feature type="compositionally biased region" description="Low complexity" evidence="2">
    <location>
        <begin position="1373"/>
        <end position="1386"/>
    </location>
</feature>
<dbReference type="InterPro" id="IPR015943">
    <property type="entry name" value="WD40/YVTN_repeat-like_dom_sf"/>
</dbReference>
<feature type="compositionally biased region" description="Low complexity" evidence="2">
    <location>
        <begin position="61"/>
        <end position="75"/>
    </location>
</feature>